<name>A0A0C2MJS2_THEKT</name>
<gene>
    <name evidence="1" type="ORF">RF11_14157</name>
</gene>
<evidence type="ECO:0000313" key="2">
    <source>
        <dbReference type="Proteomes" id="UP000031668"/>
    </source>
</evidence>
<dbReference type="EMBL" id="JWZT01005187">
    <property type="protein sequence ID" value="KII61881.1"/>
    <property type="molecule type" value="Genomic_DNA"/>
</dbReference>
<dbReference type="Proteomes" id="UP000031668">
    <property type="component" value="Unassembled WGS sequence"/>
</dbReference>
<protein>
    <submittedName>
        <fullName evidence="1">Uncharacterized protein</fullName>
    </submittedName>
</protein>
<proteinExistence type="predicted"/>
<accession>A0A0C2MJS2</accession>
<keyword evidence="2" id="KW-1185">Reference proteome</keyword>
<organism evidence="1 2">
    <name type="scientific">Thelohanellus kitauei</name>
    <name type="common">Myxosporean</name>
    <dbReference type="NCBI Taxonomy" id="669202"/>
    <lineage>
        <taxon>Eukaryota</taxon>
        <taxon>Metazoa</taxon>
        <taxon>Cnidaria</taxon>
        <taxon>Myxozoa</taxon>
        <taxon>Myxosporea</taxon>
        <taxon>Bivalvulida</taxon>
        <taxon>Platysporina</taxon>
        <taxon>Myxobolidae</taxon>
        <taxon>Thelohanellus</taxon>
    </lineage>
</organism>
<sequence length="127" mass="14385">MLRSYSRRFPYLFFDIGLGSVRTCTCAFLSEFYFEHDIDVVNIRLSHAESNSGKAPHCLHSFRITPPPPPFPLPSRAEVPSSNRSLGMAMQTGFEYLHTPVKCAFLYGPEAVDLTRVDSILSSYYRS</sequence>
<dbReference type="AlphaFoldDB" id="A0A0C2MJS2"/>
<reference evidence="1 2" key="1">
    <citation type="journal article" date="2014" name="Genome Biol. Evol.">
        <title>The genome of the myxosporean Thelohanellus kitauei shows adaptations to nutrient acquisition within its fish host.</title>
        <authorList>
            <person name="Yang Y."/>
            <person name="Xiong J."/>
            <person name="Zhou Z."/>
            <person name="Huo F."/>
            <person name="Miao W."/>
            <person name="Ran C."/>
            <person name="Liu Y."/>
            <person name="Zhang J."/>
            <person name="Feng J."/>
            <person name="Wang M."/>
            <person name="Wang M."/>
            <person name="Wang L."/>
            <person name="Yao B."/>
        </authorList>
    </citation>
    <scope>NUCLEOTIDE SEQUENCE [LARGE SCALE GENOMIC DNA]</scope>
    <source>
        <strain evidence="1">Wuqing</strain>
    </source>
</reference>
<evidence type="ECO:0000313" key="1">
    <source>
        <dbReference type="EMBL" id="KII61881.1"/>
    </source>
</evidence>
<comment type="caution">
    <text evidence="1">The sequence shown here is derived from an EMBL/GenBank/DDBJ whole genome shotgun (WGS) entry which is preliminary data.</text>
</comment>